<organism evidence="1">
    <name type="scientific">uncultured Methanosarcinales archaeon</name>
    <dbReference type="NCBI Taxonomy" id="183757"/>
    <lineage>
        <taxon>Archaea</taxon>
        <taxon>Methanobacteriati</taxon>
        <taxon>Methanobacteriota</taxon>
        <taxon>Stenosarchaea group</taxon>
        <taxon>Methanomicrobia</taxon>
        <taxon>Methanosarcinales</taxon>
        <taxon>environmental samples</taxon>
    </lineage>
</organism>
<reference evidence="1" key="1">
    <citation type="submission" date="2020-07" db="EMBL/GenBank/DDBJ databases">
        <title>Unique genomic features of the anaerobic methanotrophic archaea.</title>
        <authorList>
            <person name="Chadwick G.L."/>
            <person name="Skennerton C.T."/>
            <person name="Laso-Perez R."/>
            <person name="Leu A.O."/>
            <person name="Speth D.R."/>
            <person name="Yu H."/>
            <person name="Morgan-Lang C."/>
            <person name="Hatzenpichler R."/>
            <person name="Goudeau D."/>
            <person name="Malmstrom R."/>
            <person name="Brazelton W.J."/>
            <person name="Woyke T."/>
            <person name="Hallam S.J."/>
            <person name="Tyson G.W."/>
            <person name="Wegener G."/>
            <person name="Boetius A."/>
            <person name="Orphan V."/>
        </authorList>
    </citation>
    <scope>NUCLEOTIDE SEQUENCE</scope>
</reference>
<protein>
    <submittedName>
        <fullName evidence="1">Uncharacterized protein</fullName>
    </submittedName>
</protein>
<dbReference type="AlphaFoldDB" id="A0A7H1KNG3"/>
<gene>
    <name evidence="1" type="ORF">EKMJPAOO_00027</name>
</gene>
<name>A0A7H1KNG3_9EURY</name>
<sequence>MIMQAAVESIDLHIPQPPSEIEISYDDGSAEGGWSWGSGDEICSEDGGNRGYAIRMTTPDSEPFTVTAIKLFSRRYEEDCTTRFEIWDHDRNTLYSDVVSHSEYSTAVDSWDSATWGYKGVPNIVVSGDFYIAMYTDSTDPDDEVYPDTGVYVGYDTSFSSDRSYTVQGKTLTWDLSTLQETTNWMIRAVGTE</sequence>
<evidence type="ECO:0000313" key="1">
    <source>
        <dbReference type="EMBL" id="QNT35477.1"/>
    </source>
</evidence>
<accession>A0A7H1KNG3</accession>
<proteinExistence type="predicted"/>
<dbReference type="EMBL" id="MT776523">
    <property type="protein sequence ID" value="QNT35477.1"/>
    <property type="molecule type" value="Genomic_DNA"/>
</dbReference>